<protein>
    <submittedName>
        <fullName evidence="5">ATP-binding protein</fullName>
    </submittedName>
</protein>
<proteinExistence type="inferred from homology"/>
<evidence type="ECO:0000256" key="3">
    <source>
        <dbReference type="ARBA" id="ARBA00022840"/>
    </source>
</evidence>
<dbReference type="PANTHER" id="PTHR23073">
    <property type="entry name" value="26S PROTEASOME REGULATORY SUBUNIT"/>
    <property type="match status" value="1"/>
</dbReference>
<dbReference type="CDD" id="cd19481">
    <property type="entry name" value="RecA-like_protease"/>
    <property type="match status" value="1"/>
</dbReference>
<gene>
    <name evidence="5" type="ORF">PUR29_13985</name>
</gene>
<keyword evidence="3 5" id="KW-0067">ATP-binding</keyword>
<organism evidence="5 6">
    <name type="scientific">Methylobacterium ajmalii</name>
    <dbReference type="NCBI Taxonomy" id="2738439"/>
    <lineage>
        <taxon>Bacteria</taxon>
        <taxon>Pseudomonadati</taxon>
        <taxon>Pseudomonadota</taxon>
        <taxon>Alphaproteobacteria</taxon>
        <taxon>Hyphomicrobiales</taxon>
        <taxon>Methylobacteriaceae</taxon>
        <taxon>Methylobacterium</taxon>
    </lineage>
</organism>
<dbReference type="RefSeq" id="WP_346013016.1">
    <property type="nucleotide sequence ID" value="NZ_JAQYXP010000002.1"/>
</dbReference>
<evidence type="ECO:0000313" key="5">
    <source>
        <dbReference type="EMBL" id="MEN3234706.1"/>
    </source>
</evidence>
<comment type="caution">
    <text evidence="5">The sequence shown here is derived from an EMBL/GenBank/DDBJ whole genome shotgun (WGS) entry which is preliminary data.</text>
</comment>
<evidence type="ECO:0000313" key="6">
    <source>
        <dbReference type="Proteomes" id="UP001407347"/>
    </source>
</evidence>
<dbReference type="InterPro" id="IPR003959">
    <property type="entry name" value="ATPase_AAA_core"/>
</dbReference>
<keyword evidence="2" id="KW-0547">Nucleotide-binding</keyword>
<evidence type="ECO:0000256" key="2">
    <source>
        <dbReference type="ARBA" id="ARBA00022741"/>
    </source>
</evidence>
<dbReference type="SMART" id="SM00382">
    <property type="entry name" value="AAA"/>
    <property type="match status" value="1"/>
</dbReference>
<reference evidence="5 6" key="1">
    <citation type="journal article" date="2023" name="PLoS ONE">
        <title>Complete genome assembly of Hawai'i environmental nontuberculous mycobacteria reveals unexpected co-isolation with methylobacteria.</title>
        <authorList>
            <person name="Hendrix J."/>
            <person name="Epperson L.E."/>
            <person name="Tong E.I."/>
            <person name="Chan Y.L."/>
            <person name="Hasan N.A."/>
            <person name="Dawrs S.N."/>
            <person name="Norton G.J."/>
            <person name="Virdi R."/>
            <person name="Crooks J.L."/>
            <person name="Chan E.D."/>
            <person name="Honda J.R."/>
            <person name="Strong M."/>
        </authorList>
    </citation>
    <scope>NUCLEOTIDE SEQUENCE [LARGE SCALE GENOMIC DNA]</scope>
    <source>
        <strain evidence="5 6">NJH_HI04-1</strain>
    </source>
</reference>
<dbReference type="EMBL" id="JAQYXP010000002">
    <property type="protein sequence ID" value="MEN3234706.1"/>
    <property type="molecule type" value="Genomic_DNA"/>
</dbReference>
<dbReference type="GO" id="GO:0005524">
    <property type="term" value="F:ATP binding"/>
    <property type="evidence" value="ECO:0007669"/>
    <property type="project" value="UniProtKB-KW"/>
</dbReference>
<feature type="domain" description="AAA+ ATPase" evidence="4">
    <location>
        <begin position="50"/>
        <end position="184"/>
    </location>
</feature>
<sequence length="289" mass="30764">MRTELGTLVDVREPKDAEEPILGPAVRAAILGWLAEINAEAELAAVGVKPRSTALLSGPPGCGKTTLAHHLAARLGVPLVIVKAEMLVSSSLGGTGRKIADLFDGLAEVGVPCIVLMDEIDAIGGERSSDDQACAREMNAALTTLLQRIEAFGGRLIAATNRPASLDKALWRRFSLQIDVALPGEDERFAILKRYGQPFDFGDDAIEALTEITAGAAPSLLRQVMEGIKRTLILGSRLRLPADDPVAVLRLVAEGARPHPDYTPPPLWADLSLARVLEDTPWPPARIGG</sequence>
<dbReference type="Pfam" id="PF00004">
    <property type="entry name" value="AAA"/>
    <property type="match status" value="1"/>
</dbReference>
<accession>A0ABU9ZT29</accession>
<dbReference type="Proteomes" id="UP001407347">
    <property type="component" value="Unassembled WGS sequence"/>
</dbReference>
<dbReference type="Gene3D" id="3.40.50.300">
    <property type="entry name" value="P-loop containing nucleotide triphosphate hydrolases"/>
    <property type="match status" value="1"/>
</dbReference>
<evidence type="ECO:0000259" key="4">
    <source>
        <dbReference type="SMART" id="SM00382"/>
    </source>
</evidence>
<dbReference type="InterPro" id="IPR003593">
    <property type="entry name" value="AAA+_ATPase"/>
</dbReference>
<dbReference type="InterPro" id="IPR027417">
    <property type="entry name" value="P-loop_NTPase"/>
</dbReference>
<name>A0ABU9ZT29_9HYPH</name>
<comment type="similarity">
    <text evidence="1">Belongs to the AAA ATPase family.</text>
</comment>
<evidence type="ECO:0000256" key="1">
    <source>
        <dbReference type="ARBA" id="ARBA00006914"/>
    </source>
</evidence>
<dbReference type="InterPro" id="IPR050221">
    <property type="entry name" value="26S_Proteasome_ATPase"/>
</dbReference>
<keyword evidence="6" id="KW-1185">Reference proteome</keyword>
<dbReference type="SUPFAM" id="SSF52540">
    <property type="entry name" value="P-loop containing nucleoside triphosphate hydrolases"/>
    <property type="match status" value="1"/>
</dbReference>